<gene>
    <name evidence="1" type="ORF">BN946_scf184895.g16</name>
</gene>
<reference evidence="1" key="1">
    <citation type="submission" date="2014-01" db="EMBL/GenBank/DDBJ databases">
        <title>The genome of the white-rot fungus Pycnoporus cinnabarinus: a basidiomycete model with a versatile arsenal for lignocellulosic biomass breakdown.</title>
        <authorList>
            <person name="Levasseur A."/>
            <person name="Lomascolo A."/>
            <person name="Ruiz-Duenas F.J."/>
            <person name="Uzan E."/>
            <person name="Piumi F."/>
            <person name="Kues U."/>
            <person name="Ram A.F.J."/>
            <person name="Murat C."/>
            <person name="Haon M."/>
            <person name="Benoit I."/>
            <person name="Arfi Y."/>
            <person name="Chevret D."/>
            <person name="Drula E."/>
            <person name="Kwon M.J."/>
            <person name="Gouret P."/>
            <person name="Lesage-Meessen L."/>
            <person name="Lombard V."/>
            <person name="Mariette J."/>
            <person name="Noirot C."/>
            <person name="Park J."/>
            <person name="Patyshakuliyeva A."/>
            <person name="Wieneger R.A.B."/>
            <person name="Wosten H.A.B."/>
            <person name="Martin F."/>
            <person name="Coutinho P.M."/>
            <person name="de Vries R."/>
            <person name="Martinez A.T."/>
            <person name="Klopp C."/>
            <person name="Pontarotti P."/>
            <person name="Henrissat B."/>
            <person name="Record E."/>
        </authorList>
    </citation>
    <scope>NUCLEOTIDE SEQUENCE [LARGE SCALE GENOMIC DNA]</scope>
    <source>
        <strain evidence="1">BRFM137</strain>
    </source>
</reference>
<dbReference type="OrthoDB" id="2759413at2759"/>
<proteinExistence type="predicted"/>
<evidence type="ECO:0000313" key="2">
    <source>
        <dbReference type="Proteomes" id="UP000029665"/>
    </source>
</evidence>
<dbReference type="HOGENOM" id="CLU_1556051_0_0_1"/>
<keyword evidence="2" id="KW-1185">Reference proteome</keyword>
<accession>A0A060SM24</accession>
<dbReference type="EMBL" id="CCBP010000248">
    <property type="protein sequence ID" value="CDO75236.1"/>
    <property type="molecule type" value="Genomic_DNA"/>
</dbReference>
<comment type="caution">
    <text evidence="1">The sequence shown here is derived from an EMBL/GenBank/DDBJ whole genome shotgun (WGS) entry which is preliminary data.</text>
</comment>
<name>A0A060SM24_PYCCI</name>
<organism evidence="1 2">
    <name type="scientific">Pycnoporus cinnabarinus</name>
    <name type="common">Cinnabar-red polypore</name>
    <name type="synonym">Trametes cinnabarina</name>
    <dbReference type="NCBI Taxonomy" id="5643"/>
    <lineage>
        <taxon>Eukaryota</taxon>
        <taxon>Fungi</taxon>
        <taxon>Dikarya</taxon>
        <taxon>Basidiomycota</taxon>
        <taxon>Agaricomycotina</taxon>
        <taxon>Agaricomycetes</taxon>
        <taxon>Polyporales</taxon>
        <taxon>Polyporaceae</taxon>
        <taxon>Trametes</taxon>
    </lineage>
</organism>
<sequence>MAAKPEKPSPYPYFTDSDLPEKLRYWCQPDGDDKALPIMLYGFVVPDGYERVKRCTEELGLEMDSPNLKQTSNEVFEAVKATLLFGRYIWVQFHLPRITWSSALRLDGSKCQLFLAFYSNEDPQSSHEPYAGEDGLAAIKTAHEALELPADVEPYWYFSAASTNLRRFKLAE</sequence>
<dbReference type="Proteomes" id="UP000029665">
    <property type="component" value="Unassembled WGS sequence"/>
</dbReference>
<evidence type="ECO:0000313" key="1">
    <source>
        <dbReference type="EMBL" id="CDO75236.1"/>
    </source>
</evidence>
<protein>
    <submittedName>
        <fullName evidence="1">Uncharacterized protein</fullName>
    </submittedName>
</protein>
<dbReference type="AlphaFoldDB" id="A0A060SM24"/>